<dbReference type="GO" id="GO:0046872">
    <property type="term" value="F:metal ion binding"/>
    <property type="evidence" value="ECO:0007669"/>
    <property type="project" value="UniProtKB-KW"/>
</dbReference>
<gene>
    <name evidence="5" type="ORF">AC477_05800</name>
</gene>
<dbReference type="PANTHER" id="PTHR35005:SF1">
    <property type="entry name" value="2-AMINO-5-FORMYLAMINO-6-RIBOSYLAMINOPYRIMIDIN-4(3H)-ONE 5'-MONOPHOSPHATE DEFORMYLASE"/>
    <property type="match status" value="1"/>
</dbReference>
<protein>
    <recommendedName>
        <fullName evidence="7">Creatinine amidohydrolase</fullName>
    </recommendedName>
</protein>
<dbReference type="SUPFAM" id="SSF102215">
    <property type="entry name" value="Creatininase"/>
    <property type="match status" value="1"/>
</dbReference>
<proteinExistence type="predicted"/>
<dbReference type="AlphaFoldDB" id="A0A0M0BMK1"/>
<dbReference type="PANTHER" id="PTHR35005">
    <property type="entry name" value="3-DEHYDRO-SCYLLO-INOSOSE HYDROLASE"/>
    <property type="match status" value="1"/>
</dbReference>
<dbReference type="GO" id="GO:0009231">
    <property type="term" value="P:riboflavin biosynthetic process"/>
    <property type="evidence" value="ECO:0007669"/>
    <property type="project" value="TreeGrafter"/>
</dbReference>
<name>A0A0M0BMK1_9ARCH</name>
<dbReference type="InterPro" id="IPR024087">
    <property type="entry name" value="Creatininase-like_sf"/>
</dbReference>
<accession>A0A0M0BMK1</accession>
<evidence type="ECO:0008006" key="7">
    <source>
        <dbReference type="Google" id="ProtNLM"/>
    </source>
</evidence>
<evidence type="ECO:0000313" key="6">
    <source>
        <dbReference type="Proteomes" id="UP000037237"/>
    </source>
</evidence>
<sequence>MCANSTKKGNIWFDELSMPEAEKAAKDGKVVIIPCGSIEEHGTHLPLCTDSLQAEFIALGVARKAGCLVAPPLRYGLCNSTRNFPGTITITFDSLRNIMTDILEDFVRNGFKKLLVITGHAGGSHMTAIKLAAKTVVTNHMNENKRPRIMVCSDYDFAFDLKGKDFDDRDSHAGTIETSRVMAIRSDLIKGKGEQNFPNLPRFEITPDPERYFPSGVMGDPTIASGNKGKKINDYVIEQIVKLVKELQQ</sequence>
<dbReference type="EMBL" id="LFWU01000153">
    <property type="protein sequence ID" value="KON29546.1"/>
    <property type="molecule type" value="Genomic_DNA"/>
</dbReference>
<keyword evidence="2" id="KW-0479">Metal-binding</keyword>
<comment type="caution">
    <text evidence="5">The sequence shown here is derived from an EMBL/GenBank/DDBJ whole genome shotgun (WGS) entry which is preliminary data.</text>
</comment>
<evidence type="ECO:0000313" key="5">
    <source>
        <dbReference type="EMBL" id="KON29546.1"/>
    </source>
</evidence>
<organism evidence="5 6">
    <name type="scientific">miscellaneous Crenarchaeota group-1 archaeon SG8-32-1</name>
    <dbReference type="NCBI Taxonomy" id="1685124"/>
    <lineage>
        <taxon>Archaea</taxon>
        <taxon>Candidatus Bathyarchaeota</taxon>
        <taxon>MCG-1</taxon>
    </lineage>
</organism>
<keyword evidence="4" id="KW-0862">Zinc</keyword>
<dbReference type="Pfam" id="PF02633">
    <property type="entry name" value="Creatininase"/>
    <property type="match status" value="1"/>
</dbReference>
<evidence type="ECO:0000256" key="2">
    <source>
        <dbReference type="ARBA" id="ARBA00022723"/>
    </source>
</evidence>
<dbReference type="GO" id="GO:0016811">
    <property type="term" value="F:hydrolase activity, acting on carbon-nitrogen (but not peptide) bonds, in linear amides"/>
    <property type="evidence" value="ECO:0007669"/>
    <property type="project" value="TreeGrafter"/>
</dbReference>
<reference evidence="5 6" key="1">
    <citation type="submission" date="2015-06" db="EMBL/GenBank/DDBJ databases">
        <title>New insights into the roles of widespread benthic archaea in carbon and nitrogen cycling.</title>
        <authorList>
            <person name="Lazar C.S."/>
            <person name="Baker B.J."/>
            <person name="Seitz K.W."/>
            <person name="Hyde A.S."/>
            <person name="Dick G.J."/>
            <person name="Hinrichs K.-U."/>
            <person name="Teske A.P."/>
        </authorList>
    </citation>
    <scope>NUCLEOTIDE SEQUENCE [LARGE SCALE GENOMIC DNA]</scope>
    <source>
        <strain evidence="5">SG8-32-1</strain>
    </source>
</reference>
<dbReference type="Gene3D" id="3.40.50.10310">
    <property type="entry name" value="Creatininase"/>
    <property type="match status" value="1"/>
</dbReference>
<evidence type="ECO:0000256" key="4">
    <source>
        <dbReference type="ARBA" id="ARBA00022833"/>
    </source>
</evidence>
<dbReference type="InterPro" id="IPR003785">
    <property type="entry name" value="Creatininase/forma_Hydrolase"/>
</dbReference>
<dbReference type="Proteomes" id="UP000037237">
    <property type="component" value="Unassembled WGS sequence"/>
</dbReference>
<comment type="cofactor">
    <cofactor evidence="1">
        <name>Zn(2+)</name>
        <dbReference type="ChEBI" id="CHEBI:29105"/>
    </cofactor>
</comment>
<evidence type="ECO:0000256" key="1">
    <source>
        <dbReference type="ARBA" id="ARBA00001947"/>
    </source>
</evidence>
<evidence type="ECO:0000256" key="3">
    <source>
        <dbReference type="ARBA" id="ARBA00022801"/>
    </source>
</evidence>
<keyword evidence="3" id="KW-0378">Hydrolase</keyword>